<dbReference type="InParanoid" id="E8R186"/>
<dbReference type="EMBL" id="CP002353">
    <property type="protein sequence ID" value="ADV61292.1"/>
    <property type="molecule type" value="Genomic_DNA"/>
</dbReference>
<proteinExistence type="predicted"/>
<dbReference type="PANTHER" id="PTHR45947:SF3">
    <property type="entry name" value="SULFOQUINOVOSYL TRANSFERASE SQD2"/>
    <property type="match status" value="1"/>
</dbReference>
<evidence type="ECO:0000313" key="3">
    <source>
        <dbReference type="EMBL" id="ADV61292.1"/>
    </source>
</evidence>
<dbReference type="PANTHER" id="PTHR45947">
    <property type="entry name" value="SULFOQUINOVOSYL TRANSFERASE SQD2"/>
    <property type="match status" value="1"/>
</dbReference>
<dbReference type="GO" id="GO:0016757">
    <property type="term" value="F:glycosyltransferase activity"/>
    <property type="evidence" value="ECO:0007669"/>
    <property type="project" value="InterPro"/>
</dbReference>
<dbReference type="InterPro" id="IPR028098">
    <property type="entry name" value="Glyco_trans_4-like_N"/>
</dbReference>
<dbReference type="Pfam" id="PF13439">
    <property type="entry name" value="Glyco_transf_4"/>
    <property type="match status" value="1"/>
</dbReference>
<evidence type="ECO:0000259" key="1">
    <source>
        <dbReference type="Pfam" id="PF00534"/>
    </source>
</evidence>
<dbReference type="AlphaFoldDB" id="E8R186"/>
<dbReference type="InterPro" id="IPR050194">
    <property type="entry name" value="Glycosyltransferase_grp1"/>
</dbReference>
<dbReference type="CDD" id="cd03814">
    <property type="entry name" value="GT4-like"/>
    <property type="match status" value="1"/>
</dbReference>
<dbReference type="STRING" id="575540.Isop_0701"/>
<keyword evidence="3" id="KW-0808">Transferase</keyword>
<gene>
    <name evidence="3" type="ordered locus">Isop_0701</name>
</gene>
<sequence length="388" mass="43225">MRVTLVTETFFPQINGVSRTLGKLVDHLRSVGDTVQVIHPDYGAPPASPWDVTLKAVPLPFYKEVVVPLPPFGKVDRAVREFRPDLIHIATEATLGLHALLASRRWGAPVVSSFHTNFDQYTSHYRLGFIEPFVRRYLRWFHNRTRATFVPTPGLRRKLEAMGFERLHVWPRGVDACLFRPDRPHRETIRTQLGFGPETVVVGHVGRLAPEKNCGYLAEALEILGRHHPEVGYLVVGDGPIRAELERNLGPRGRFVGFRTGEDLADHYAACDLFAFAGLTETFGNVLMEAMASGLPVVALAVGGPADVVQDGITGRLLPGDTPPERFATALAQLIEHPDQRRQWAKQARQYAETQTWSAIMQGLRDHYLRVCAESSNSSTAVARTMSL</sequence>
<dbReference type="HOGENOM" id="CLU_009583_2_0_0"/>
<dbReference type="InterPro" id="IPR001296">
    <property type="entry name" value="Glyco_trans_1"/>
</dbReference>
<dbReference type="Pfam" id="PF00534">
    <property type="entry name" value="Glycos_transf_1"/>
    <property type="match status" value="1"/>
</dbReference>
<organism evidence="3 4">
    <name type="scientific">Isosphaera pallida (strain ATCC 43644 / DSM 9630 / IS1B)</name>
    <dbReference type="NCBI Taxonomy" id="575540"/>
    <lineage>
        <taxon>Bacteria</taxon>
        <taxon>Pseudomonadati</taxon>
        <taxon>Planctomycetota</taxon>
        <taxon>Planctomycetia</taxon>
        <taxon>Isosphaerales</taxon>
        <taxon>Isosphaeraceae</taxon>
        <taxon>Isosphaera</taxon>
    </lineage>
</organism>
<protein>
    <submittedName>
        <fullName evidence="3">Glycosyl transferase group 1</fullName>
    </submittedName>
</protein>
<dbReference type="Proteomes" id="UP000008631">
    <property type="component" value="Chromosome"/>
</dbReference>
<evidence type="ECO:0000313" key="4">
    <source>
        <dbReference type="Proteomes" id="UP000008631"/>
    </source>
</evidence>
<reference key="1">
    <citation type="submission" date="2010-11" db="EMBL/GenBank/DDBJ databases">
        <title>The complete sequence of chromosome of Isophaera pallida ATCC 43644.</title>
        <authorList>
            <consortium name="US DOE Joint Genome Institute (JGI-PGF)"/>
            <person name="Lucas S."/>
            <person name="Copeland A."/>
            <person name="Lapidus A."/>
            <person name="Bruce D."/>
            <person name="Goodwin L."/>
            <person name="Pitluck S."/>
            <person name="Kyrpides N."/>
            <person name="Mavromatis K."/>
            <person name="Pagani I."/>
            <person name="Ivanova N."/>
            <person name="Saunders E."/>
            <person name="Brettin T."/>
            <person name="Detter J.C."/>
            <person name="Han C."/>
            <person name="Tapia R."/>
            <person name="Land M."/>
            <person name="Hauser L."/>
            <person name="Markowitz V."/>
            <person name="Cheng J.-F."/>
            <person name="Hugenholtz P."/>
            <person name="Woyke T."/>
            <person name="Wu D."/>
            <person name="Eisen J.A."/>
        </authorList>
    </citation>
    <scope>NUCLEOTIDE SEQUENCE</scope>
    <source>
        <strain>ATCC 43644</strain>
    </source>
</reference>
<feature type="domain" description="Glycosyl transferase family 1" evidence="1">
    <location>
        <begin position="186"/>
        <end position="350"/>
    </location>
</feature>
<keyword evidence="4" id="KW-1185">Reference proteome</keyword>
<feature type="domain" description="Glycosyltransferase subfamily 4-like N-terminal" evidence="2">
    <location>
        <begin position="14"/>
        <end position="175"/>
    </location>
</feature>
<reference evidence="3 4" key="2">
    <citation type="journal article" date="2011" name="Stand. Genomic Sci.">
        <title>Complete genome sequence of Isosphaera pallida type strain (IS1B).</title>
        <authorList>
            <consortium name="US DOE Joint Genome Institute (JGI-PGF)"/>
            <person name="Goker M."/>
            <person name="Cleland D."/>
            <person name="Saunders E."/>
            <person name="Lapidus A."/>
            <person name="Nolan M."/>
            <person name="Lucas S."/>
            <person name="Hammon N."/>
            <person name="Deshpande S."/>
            <person name="Cheng J.F."/>
            <person name="Tapia R."/>
            <person name="Han C."/>
            <person name="Goodwin L."/>
            <person name="Pitluck S."/>
            <person name="Liolios K."/>
            <person name="Pagani I."/>
            <person name="Ivanova N."/>
            <person name="Mavromatis K."/>
            <person name="Pati A."/>
            <person name="Chen A."/>
            <person name="Palaniappan K."/>
            <person name="Land M."/>
            <person name="Hauser L."/>
            <person name="Chang Y.J."/>
            <person name="Jeffries C.D."/>
            <person name="Detter J.C."/>
            <person name="Beck B."/>
            <person name="Woyke T."/>
            <person name="Bristow J."/>
            <person name="Eisen J.A."/>
            <person name="Markowitz V."/>
            <person name="Hugenholtz P."/>
            <person name="Kyrpides N.C."/>
            <person name="Klenk H.P."/>
        </authorList>
    </citation>
    <scope>NUCLEOTIDE SEQUENCE [LARGE SCALE GENOMIC DNA]</scope>
    <source>
        <strain evidence="4">ATCC 43644 / DSM 9630 / IS1B</strain>
    </source>
</reference>
<name>E8R186_ISOPI</name>
<dbReference type="Gene3D" id="3.40.50.2000">
    <property type="entry name" value="Glycogen Phosphorylase B"/>
    <property type="match status" value="2"/>
</dbReference>
<dbReference type="OrthoDB" id="258796at2"/>
<dbReference type="RefSeq" id="WP_013563581.1">
    <property type="nucleotide sequence ID" value="NC_014962.1"/>
</dbReference>
<accession>E8R186</accession>
<dbReference type="eggNOG" id="COG0438">
    <property type="taxonomic scope" value="Bacteria"/>
</dbReference>
<dbReference type="SUPFAM" id="SSF53756">
    <property type="entry name" value="UDP-Glycosyltransferase/glycogen phosphorylase"/>
    <property type="match status" value="1"/>
</dbReference>
<evidence type="ECO:0000259" key="2">
    <source>
        <dbReference type="Pfam" id="PF13439"/>
    </source>
</evidence>
<dbReference type="KEGG" id="ipa:Isop_0701"/>